<dbReference type="Pfam" id="PF00528">
    <property type="entry name" value="BPD_transp_1"/>
    <property type="match status" value="2"/>
</dbReference>
<evidence type="ECO:0000313" key="11">
    <source>
        <dbReference type="Proteomes" id="UP000016649"/>
    </source>
</evidence>
<dbReference type="InterPro" id="IPR000515">
    <property type="entry name" value="MetI-like"/>
</dbReference>
<reference evidence="10 11" key="1">
    <citation type="submission" date="2013-08" db="EMBL/GenBank/DDBJ databases">
        <authorList>
            <person name="Weinstock G."/>
            <person name="Sodergren E."/>
            <person name="Wylie T."/>
            <person name="Fulton L."/>
            <person name="Fulton R."/>
            <person name="Fronick C."/>
            <person name="O'Laughlin M."/>
            <person name="Godfrey J."/>
            <person name="Miner T."/>
            <person name="Herter B."/>
            <person name="Appelbaum E."/>
            <person name="Cordes M."/>
            <person name="Lek S."/>
            <person name="Wollam A."/>
            <person name="Pepin K.H."/>
            <person name="Palsikar V.B."/>
            <person name="Mitreva M."/>
            <person name="Wilson R.K."/>
        </authorList>
    </citation>
    <scope>NUCLEOTIDE SEQUENCE [LARGE SCALE GENOMIC DNA]</scope>
    <source>
        <strain evidence="10 11">ATCC 700332</strain>
    </source>
</reference>
<dbReference type="PANTHER" id="PTHR43357">
    <property type="entry name" value="INNER MEMBRANE ABC TRANSPORTER PERMEASE PROTEIN YDCV"/>
    <property type="match status" value="1"/>
</dbReference>
<comment type="similarity">
    <text evidence="8">Belongs to the binding-protein-dependent transport system permease family.</text>
</comment>
<evidence type="ECO:0000256" key="4">
    <source>
        <dbReference type="ARBA" id="ARBA00022519"/>
    </source>
</evidence>
<feature type="transmembrane region" description="Helical" evidence="8">
    <location>
        <begin position="167"/>
        <end position="195"/>
    </location>
</feature>
<feature type="transmembrane region" description="Helical" evidence="8">
    <location>
        <begin position="273"/>
        <end position="292"/>
    </location>
</feature>
<evidence type="ECO:0000256" key="8">
    <source>
        <dbReference type="RuleBase" id="RU363032"/>
    </source>
</evidence>
<feature type="domain" description="ABC transmembrane type-1" evidence="9">
    <location>
        <begin position="392"/>
        <end position="582"/>
    </location>
</feature>
<feature type="transmembrane region" description="Helical" evidence="8">
    <location>
        <begin position="455"/>
        <end position="475"/>
    </location>
</feature>
<keyword evidence="4" id="KW-0997">Cell inner membrane</keyword>
<evidence type="ECO:0000256" key="3">
    <source>
        <dbReference type="ARBA" id="ARBA00022475"/>
    </source>
</evidence>
<sequence>MPKKLLNRAHVFFTNPAHVILVVFFCVLTLLTLYPLLSLVTETLIVHPMEIQITGKSKGSFTPYHWAKLLRGGEYSLHNFYKPLYNTFFMAISASFIAIVLGGMVAWLITRSNLKYKKFISFVFVFPYIMPSWTLAMFWNNFFRNPNVGMGITGTFTALTGISMPEWFVYGMFPCAVVLGLHYSPFAYILIGGILRNMDANLEEAATILKASRAKIMLTITLPIVMPALLSTFLLVFASSMSAYAVPVFLGSPVRFWVLTTKMYTMLNGNFQGQGYIIAFTMILFGIAILGLNQWFTGKRKSFTTVTGKSSQISLVNLRRARLPISVILVVVLCFIAIVPLISFAVESIILLPGDYSVKNMTLDFWIGKGQSALENGMDAGILLNHDVWKTLWNSLRLSIVCALCAGISGILIGYAIVKRRSSVLSHAVNNLAFFPYLMPSMAFGAIYLSLSTKIAFLYGSFFVLALIGSVKYLPFASRSGVNAMLQLSNEIEEAAVIVGVPWIKRMRKIIVPIQKATFLSGFLLPFISCMRELSLFVLLVTPQNKVLTTMLMQFNEKGYTQYGNAINLMIIILVLLINWIVNKLTGASIDKGVGGQ</sequence>
<name>A0ABN0NZS0_TRELE</name>
<comment type="subcellular location">
    <subcellularLocation>
        <location evidence="1">Cell inner membrane</location>
        <topology evidence="1">Multi-pass membrane protein</topology>
    </subcellularLocation>
    <subcellularLocation>
        <location evidence="8">Cell membrane</location>
        <topology evidence="8">Multi-pass membrane protein</topology>
    </subcellularLocation>
</comment>
<dbReference type="EMBL" id="AWVH01000024">
    <property type="protein sequence ID" value="ERJ93554.1"/>
    <property type="molecule type" value="Genomic_DNA"/>
</dbReference>
<dbReference type="SUPFAM" id="SSF161098">
    <property type="entry name" value="MetI-like"/>
    <property type="match status" value="2"/>
</dbReference>
<organism evidence="10 11">
    <name type="scientific">Treponema lecithinolyticum ATCC 700332</name>
    <dbReference type="NCBI Taxonomy" id="1321815"/>
    <lineage>
        <taxon>Bacteria</taxon>
        <taxon>Pseudomonadati</taxon>
        <taxon>Spirochaetota</taxon>
        <taxon>Spirochaetia</taxon>
        <taxon>Spirochaetales</taxon>
        <taxon>Treponemataceae</taxon>
        <taxon>Treponema</taxon>
    </lineage>
</organism>
<protein>
    <submittedName>
        <fullName evidence="10">ABC transporter, permease protein</fullName>
    </submittedName>
</protein>
<keyword evidence="3" id="KW-1003">Cell membrane</keyword>
<accession>A0ABN0NZS0</accession>
<evidence type="ECO:0000256" key="2">
    <source>
        <dbReference type="ARBA" id="ARBA00022448"/>
    </source>
</evidence>
<keyword evidence="6 8" id="KW-1133">Transmembrane helix</keyword>
<evidence type="ECO:0000259" key="9">
    <source>
        <dbReference type="PROSITE" id="PS50928"/>
    </source>
</evidence>
<dbReference type="RefSeq" id="WP_021687061.1">
    <property type="nucleotide sequence ID" value="NZ_KI260564.1"/>
</dbReference>
<evidence type="ECO:0000256" key="5">
    <source>
        <dbReference type="ARBA" id="ARBA00022692"/>
    </source>
</evidence>
<keyword evidence="5 8" id="KW-0812">Transmembrane</keyword>
<dbReference type="PANTHER" id="PTHR43357:SF3">
    <property type="entry name" value="FE(3+)-TRANSPORT SYSTEM PERMEASE PROTEIN FBPB 2"/>
    <property type="match status" value="1"/>
</dbReference>
<feature type="transmembrane region" description="Helical" evidence="8">
    <location>
        <begin position="119"/>
        <end position="139"/>
    </location>
</feature>
<dbReference type="Proteomes" id="UP000016649">
    <property type="component" value="Unassembled WGS sequence"/>
</dbReference>
<gene>
    <name evidence="10" type="ORF">HMPREF9193_00843</name>
</gene>
<evidence type="ECO:0000256" key="7">
    <source>
        <dbReference type="ARBA" id="ARBA00023136"/>
    </source>
</evidence>
<feature type="transmembrane region" description="Helical" evidence="8">
    <location>
        <begin position="429"/>
        <end position="449"/>
    </location>
</feature>
<feature type="transmembrane region" description="Helical" evidence="8">
    <location>
        <begin position="517"/>
        <end position="542"/>
    </location>
</feature>
<comment type="caution">
    <text evidence="10">The sequence shown here is derived from an EMBL/GenBank/DDBJ whole genome shotgun (WGS) entry which is preliminary data.</text>
</comment>
<feature type="transmembrane region" description="Helical" evidence="8">
    <location>
        <begin position="216"/>
        <end position="238"/>
    </location>
</feature>
<evidence type="ECO:0000256" key="6">
    <source>
        <dbReference type="ARBA" id="ARBA00022989"/>
    </source>
</evidence>
<feature type="transmembrane region" description="Helical" evidence="8">
    <location>
        <begin position="396"/>
        <end position="417"/>
    </location>
</feature>
<feature type="domain" description="ABC transmembrane type-1" evidence="9">
    <location>
        <begin position="84"/>
        <end position="293"/>
    </location>
</feature>
<keyword evidence="2 8" id="KW-0813">Transport</keyword>
<feature type="transmembrane region" description="Helical" evidence="8">
    <location>
        <begin position="562"/>
        <end position="582"/>
    </location>
</feature>
<keyword evidence="7 8" id="KW-0472">Membrane</keyword>
<feature type="transmembrane region" description="Helical" evidence="8">
    <location>
        <begin position="327"/>
        <end position="352"/>
    </location>
</feature>
<proteinExistence type="inferred from homology"/>
<dbReference type="PROSITE" id="PS50928">
    <property type="entry name" value="ABC_TM1"/>
    <property type="match status" value="2"/>
</dbReference>
<evidence type="ECO:0000313" key="10">
    <source>
        <dbReference type="EMBL" id="ERJ93554.1"/>
    </source>
</evidence>
<dbReference type="CDD" id="cd06261">
    <property type="entry name" value="TM_PBP2"/>
    <property type="match status" value="2"/>
</dbReference>
<dbReference type="InterPro" id="IPR035906">
    <property type="entry name" value="MetI-like_sf"/>
</dbReference>
<evidence type="ECO:0000256" key="1">
    <source>
        <dbReference type="ARBA" id="ARBA00004429"/>
    </source>
</evidence>
<keyword evidence="11" id="KW-1185">Reference proteome</keyword>
<dbReference type="Gene3D" id="1.10.3720.10">
    <property type="entry name" value="MetI-like"/>
    <property type="match status" value="2"/>
</dbReference>
<feature type="transmembrane region" description="Helical" evidence="8">
    <location>
        <begin position="84"/>
        <end position="107"/>
    </location>
</feature>
<feature type="transmembrane region" description="Helical" evidence="8">
    <location>
        <begin position="12"/>
        <end position="34"/>
    </location>
</feature>